<protein>
    <recommendedName>
        <fullName evidence="1">CHK kinase-like domain-containing protein</fullName>
    </recommendedName>
</protein>
<dbReference type="InterPro" id="IPR015897">
    <property type="entry name" value="CHK_kinase-like"/>
</dbReference>
<evidence type="ECO:0000313" key="2">
    <source>
        <dbReference type="EMBL" id="CAL4238977.1"/>
    </source>
</evidence>
<dbReference type="Gene3D" id="3.90.1200.10">
    <property type="match status" value="1"/>
</dbReference>
<dbReference type="EMBL" id="CAXKWB010124912">
    <property type="protein sequence ID" value="CAL4238977.1"/>
    <property type="molecule type" value="Genomic_DNA"/>
</dbReference>
<dbReference type="Proteomes" id="UP001497623">
    <property type="component" value="Unassembled WGS sequence"/>
</dbReference>
<sequence length="423" mass="49147">QRSPYSTSSRMDNPEATSLLKKYQIKSTLLADKGVEATLVSWTTKPFTKKGDNFSAFITSIVVTYILDNREETVTYVAKINPCRYDTGFDEVQNTFFKREGQFYMEILNDINKELLKSEISTIAFPKCYYANYEMMKEVIIFQDLRSFDFKLSDRKRGMDLQHATLLIKSLARFHSGSILLQQKLSNFNLKKKYIELGNDIWVKNKKIQDVWLVNGLQTGLEIVQAVKGYGRVKDMLENIIEDVEERFFSHNFKSTPPFDVVVHGDCWTNNALYKYDSEGRPMQVMLLDAEICRFGSLALDLNYFMAISLDGSTRKTYTDHLLNQYYKSFCELLNSCDGVIPFTMDELREEFQRKKSYGHFWAISVLPLLLMSNEDLIDYGEFTECNKDEATKLWHEATVASLQTNQHMKSRLLAIFDEMMET</sequence>
<reference evidence="2 3" key="1">
    <citation type="submission" date="2024-05" db="EMBL/GenBank/DDBJ databases">
        <authorList>
            <person name="Wallberg A."/>
        </authorList>
    </citation>
    <scope>NUCLEOTIDE SEQUENCE [LARGE SCALE GENOMIC DNA]</scope>
</reference>
<feature type="non-terminal residue" evidence="2">
    <location>
        <position position="1"/>
    </location>
</feature>
<evidence type="ECO:0000313" key="3">
    <source>
        <dbReference type="Proteomes" id="UP001497623"/>
    </source>
</evidence>
<keyword evidence="3" id="KW-1185">Reference proteome</keyword>
<proteinExistence type="predicted"/>
<dbReference type="InterPro" id="IPR011009">
    <property type="entry name" value="Kinase-like_dom_sf"/>
</dbReference>
<dbReference type="PANTHER" id="PTHR11012">
    <property type="entry name" value="PROTEIN KINASE-LIKE DOMAIN-CONTAINING"/>
    <property type="match status" value="1"/>
</dbReference>
<dbReference type="AlphaFoldDB" id="A0AAV2STF6"/>
<dbReference type="SUPFAM" id="SSF56112">
    <property type="entry name" value="Protein kinase-like (PK-like)"/>
    <property type="match status" value="1"/>
</dbReference>
<dbReference type="PANTHER" id="PTHR11012:SF56">
    <property type="entry name" value="CHK KINASE-LIKE DOMAIN-CONTAINING PROTEIN-RELATED"/>
    <property type="match status" value="1"/>
</dbReference>
<gene>
    <name evidence="2" type="ORF">MNOR_LOCUS40508</name>
</gene>
<feature type="domain" description="CHK kinase-like" evidence="1">
    <location>
        <begin position="140"/>
        <end position="336"/>
    </location>
</feature>
<organism evidence="2 3">
    <name type="scientific">Meganyctiphanes norvegica</name>
    <name type="common">Northern krill</name>
    <name type="synonym">Thysanopoda norvegica</name>
    <dbReference type="NCBI Taxonomy" id="48144"/>
    <lineage>
        <taxon>Eukaryota</taxon>
        <taxon>Metazoa</taxon>
        <taxon>Ecdysozoa</taxon>
        <taxon>Arthropoda</taxon>
        <taxon>Crustacea</taxon>
        <taxon>Multicrustacea</taxon>
        <taxon>Malacostraca</taxon>
        <taxon>Eumalacostraca</taxon>
        <taxon>Eucarida</taxon>
        <taxon>Euphausiacea</taxon>
        <taxon>Euphausiidae</taxon>
        <taxon>Meganyctiphanes</taxon>
    </lineage>
</organism>
<evidence type="ECO:0000259" key="1">
    <source>
        <dbReference type="SMART" id="SM00587"/>
    </source>
</evidence>
<accession>A0AAV2STF6</accession>
<name>A0AAV2STF6_MEGNR</name>
<comment type="caution">
    <text evidence="2">The sequence shown here is derived from an EMBL/GenBank/DDBJ whole genome shotgun (WGS) entry which is preliminary data.</text>
</comment>
<dbReference type="SMART" id="SM00587">
    <property type="entry name" value="CHK"/>
    <property type="match status" value="1"/>
</dbReference>
<dbReference type="Pfam" id="PF02958">
    <property type="entry name" value="EcKL"/>
    <property type="match status" value="1"/>
</dbReference>
<dbReference type="InterPro" id="IPR004119">
    <property type="entry name" value="EcKL"/>
</dbReference>